<dbReference type="Proteomes" id="UP001596222">
    <property type="component" value="Unassembled WGS sequence"/>
</dbReference>
<reference evidence="2" key="1">
    <citation type="journal article" date="2019" name="Int. J. Syst. Evol. Microbiol.">
        <title>The Global Catalogue of Microorganisms (GCM) 10K type strain sequencing project: providing services to taxonomists for standard genome sequencing and annotation.</title>
        <authorList>
            <consortium name="The Broad Institute Genomics Platform"/>
            <consortium name="The Broad Institute Genome Sequencing Center for Infectious Disease"/>
            <person name="Wu L."/>
            <person name="Ma J."/>
        </authorList>
    </citation>
    <scope>NUCLEOTIDE SEQUENCE [LARGE SCALE GENOMIC DNA]</scope>
    <source>
        <strain evidence="2">CGMCC 4.1641</strain>
    </source>
</reference>
<protein>
    <submittedName>
        <fullName evidence="1">Uncharacterized protein</fullName>
    </submittedName>
</protein>
<dbReference type="RefSeq" id="WP_382035402.1">
    <property type="nucleotide sequence ID" value="NZ_JBHSKJ010000001.1"/>
</dbReference>
<organism evidence="1 2">
    <name type="scientific">Streptomyces aureoversilis</name>
    <dbReference type="NCBI Taxonomy" id="67277"/>
    <lineage>
        <taxon>Bacteria</taxon>
        <taxon>Bacillati</taxon>
        <taxon>Actinomycetota</taxon>
        <taxon>Actinomycetes</taxon>
        <taxon>Kitasatosporales</taxon>
        <taxon>Streptomycetaceae</taxon>
        <taxon>Streptomyces</taxon>
    </lineage>
</organism>
<dbReference type="EMBL" id="JBHSKJ010000001">
    <property type="protein sequence ID" value="MFC5143108.1"/>
    <property type="molecule type" value="Genomic_DNA"/>
</dbReference>
<gene>
    <name evidence="1" type="ORF">ACFPP6_00125</name>
</gene>
<comment type="caution">
    <text evidence="1">The sequence shown here is derived from an EMBL/GenBank/DDBJ whole genome shotgun (WGS) entry which is preliminary data.</text>
</comment>
<keyword evidence="2" id="KW-1185">Reference proteome</keyword>
<proteinExistence type="predicted"/>
<accession>A0ABV9ZNU5</accession>
<evidence type="ECO:0000313" key="2">
    <source>
        <dbReference type="Proteomes" id="UP001596222"/>
    </source>
</evidence>
<sequence length="64" mass="7806">MPRPRIPRPRFPRPYRRRRRRLLVPRKRTRVRRFARVHRIQIAGALLSGTLPAAAEFLGPWLWR</sequence>
<evidence type="ECO:0000313" key="1">
    <source>
        <dbReference type="EMBL" id="MFC5143108.1"/>
    </source>
</evidence>
<name>A0ABV9ZNU5_9ACTN</name>